<name>A0ABV8L7Y6_9NOCA</name>
<proteinExistence type="predicted"/>
<dbReference type="RefSeq" id="WP_378551245.1">
    <property type="nucleotide sequence ID" value="NZ_JBHSBA010000007.1"/>
</dbReference>
<dbReference type="Proteomes" id="UP001595767">
    <property type="component" value="Unassembled WGS sequence"/>
</dbReference>
<reference evidence="2" key="1">
    <citation type="journal article" date="2019" name="Int. J. Syst. Evol. Microbiol.">
        <title>The Global Catalogue of Microorganisms (GCM) 10K type strain sequencing project: providing services to taxonomists for standard genome sequencing and annotation.</title>
        <authorList>
            <consortium name="The Broad Institute Genomics Platform"/>
            <consortium name="The Broad Institute Genome Sequencing Center for Infectious Disease"/>
            <person name="Wu L."/>
            <person name="Ma J."/>
        </authorList>
    </citation>
    <scope>NUCLEOTIDE SEQUENCE [LARGE SCALE GENOMIC DNA]</scope>
    <source>
        <strain evidence="2">CGMCC 4.7204</strain>
    </source>
</reference>
<evidence type="ECO:0000313" key="2">
    <source>
        <dbReference type="Proteomes" id="UP001595767"/>
    </source>
</evidence>
<sequence length="68" mass="7603">MNLTIDNRFALIEPSPACIEVAIVDEDGRSTEIEFDLFAVRLSNGEVHGDLTDLEALDLAKWWCAQHS</sequence>
<keyword evidence="2" id="KW-1185">Reference proteome</keyword>
<protein>
    <submittedName>
        <fullName evidence="1">Uncharacterized protein</fullName>
    </submittedName>
</protein>
<organism evidence="1 2">
    <name type="scientific">Nocardia rhizosphaerae</name>
    <dbReference type="NCBI Taxonomy" id="1691571"/>
    <lineage>
        <taxon>Bacteria</taxon>
        <taxon>Bacillati</taxon>
        <taxon>Actinomycetota</taxon>
        <taxon>Actinomycetes</taxon>
        <taxon>Mycobacteriales</taxon>
        <taxon>Nocardiaceae</taxon>
        <taxon>Nocardia</taxon>
    </lineage>
</organism>
<evidence type="ECO:0000313" key="1">
    <source>
        <dbReference type="EMBL" id="MFC4126258.1"/>
    </source>
</evidence>
<gene>
    <name evidence="1" type="ORF">ACFOW8_15080</name>
</gene>
<dbReference type="EMBL" id="JBHSBA010000007">
    <property type="protein sequence ID" value="MFC4126258.1"/>
    <property type="molecule type" value="Genomic_DNA"/>
</dbReference>
<accession>A0ABV8L7Y6</accession>
<comment type="caution">
    <text evidence="1">The sequence shown here is derived from an EMBL/GenBank/DDBJ whole genome shotgun (WGS) entry which is preliminary data.</text>
</comment>